<dbReference type="InterPro" id="IPR010035">
    <property type="entry name" value="Thi_S"/>
</dbReference>
<dbReference type="SUPFAM" id="SSF54285">
    <property type="entry name" value="MoaD/ThiS"/>
    <property type="match status" value="1"/>
</dbReference>
<gene>
    <name evidence="1" type="ORF">TBC1_12842</name>
</gene>
<evidence type="ECO:0000313" key="2">
    <source>
        <dbReference type="Proteomes" id="UP000053091"/>
    </source>
</evidence>
<dbReference type="OrthoDB" id="9810692at2"/>
<dbReference type="AlphaFoldDB" id="A0A0S7C313"/>
<dbReference type="Proteomes" id="UP000053091">
    <property type="component" value="Unassembled WGS sequence"/>
</dbReference>
<dbReference type="PANTHER" id="PTHR34472:SF1">
    <property type="entry name" value="SULFUR CARRIER PROTEIN THIS"/>
    <property type="match status" value="1"/>
</dbReference>
<reference evidence="1" key="1">
    <citation type="journal article" date="2015" name="Genome Announc.">
        <title>Draft Genome Sequence of Bacteroidales Strain TBC1, a Novel Isolate from a Methanogenic Wastewater Treatment System.</title>
        <authorList>
            <person name="Tourlousse D.M."/>
            <person name="Matsuura N."/>
            <person name="Sun L."/>
            <person name="Toyonaga M."/>
            <person name="Kuroda K."/>
            <person name="Ohashi A."/>
            <person name="Cruz R."/>
            <person name="Yamaguchi T."/>
            <person name="Sekiguchi Y."/>
        </authorList>
    </citation>
    <scope>NUCLEOTIDE SEQUENCE [LARGE SCALE GENOMIC DNA]</scope>
    <source>
        <strain evidence="1">TBC1</strain>
    </source>
</reference>
<name>A0A0S7C313_9BACT</name>
<dbReference type="NCBIfam" id="TIGR01683">
    <property type="entry name" value="thiS"/>
    <property type="match status" value="1"/>
</dbReference>
<dbReference type="PANTHER" id="PTHR34472">
    <property type="entry name" value="SULFUR CARRIER PROTEIN THIS"/>
    <property type="match status" value="1"/>
</dbReference>
<dbReference type="RefSeq" id="WP_062045066.1">
    <property type="nucleotide sequence ID" value="NZ_DF968183.1"/>
</dbReference>
<protein>
    <submittedName>
        <fullName evidence="1">Thiamine biosynthesis protein ThiS</fullName>
    </submittedName>
</protein>
<organism evidence="1">
    <name type="scientific">Lentimicrobium saccharophilum</name>
    <dbReference type="NCBI Taxonomy" id="1678841"/>
    <lineage>
        <taxon>Bacteria</taxon>
        <taxon>Pseudomonadati</taxon>
        <taxon>Bacteroidota</taxon>
        <taxon>Bacteroidia</taxon>
        <taxon>Bacteroidales</taxon>
        <taxon>Lentimicrobiaceae</taxon>
        <taxon>Lentimicrobium</taxon>
    </lineage>
</organism>
<accession>A0A0S7C313</accession>
<dbReference type="STRING" id="1678841.TBC1_12842"/>
<dbReference type="CDD" id="cd00565">
    <property type="entry name" value="Ubl_ThiS"/>
    <property type="match status" value="1"/>
</dbReference>
<sequence length="67" mass="7649">MKIILNNKSETFDKEQLTISELLAVKNFTFKMLVVKINGELVRRHEFDKSTVRDGDDVMVLHLVSGG</sequence>
<dbReference type="InterPro" id="IPR016155">
    <property type="entry name" value="Mopterin_synth/thiamin_S_b"/>
</dbReference>
<dbReference type="Pfam" id="PF02597">
    <property type="entry name" value="ThiS"/>
    <property type="match status" value="1"/>
</dbReference>
<keyword evidence="2" id="KW-1185">Reference proteome</keyword>
<proteinExistence type="predicted"/>
<dbReference type="EMBL" id="DF968183">
    <property type="protein sequence ID" value="GAP45026.1"/>
    <property type="molecule type" value="Genomic_DNA"/>
</dbReference>
<evidence type="ECO:0000313" key="1">
    <source>
        <dbReference type="EMBL" id="GAP45026.1"/>
    </source>
</evidence>
<dbReference type="InterPro" id="IPR003749">
    <property type="entry name" value="ThiS/MoaD-like"/>
</dbReference>
<dbReference type="InterPro" id="IPR012675">
    <property type="entry name" value="Beta-grasp_dom_sf"/>
</dbReference>
<dbReference type="Gene3D" id="3.10.20.30">
    <property type="match status" value="1"/>
</dbReference>